<dbReference type="PANTHER" id="PTHR11228:SF7">
    <property type="entry name" value="PQQA PEPTIDE CYCLASE"/>
    <property type="match status" value="1"/>
</dbReference>
<dbReference type="Proteomes" id="UP000189681">
    <property type="component" value="Unassembled WGS sequence"/>
</dbReference>
<dbReference type="SFLD" id="SFLDS00029">
    <property type="entry name" value="Radical_SAM"/>
    <property type="match status" value="1"/>
</dbReference>
<dbReference type="CDD" id="cd01335">
    <property type="entry name" value="Radical_SAM"/>
    <property type="match status" value="1"/>
</dbReference>
<dbReference type="InterPro" id="IPR013785">
    <property type="entry name" value="Aldolase_TIM"/>
</dbReference>
<dbReference type="InterPro" id="IPR007197">
    <property type="entry name" value="rSAM"/>
</dbReference>
<dbReference type="SMART" id="SM00729">
    <property type="entry name" value="Elp3"/>
    <property type="match status" value="1"/>
</dbReference>
<keyword evidence="3" id="KW-0479">Metal-binding</keyword>
<dbReference type="STRING" id="1004156.AYP45_18285"/>
<keyword evidence="4" id="KW-0408">Iron</keyword>
<evidence type="ECO:0000313" key="8">
    <source>
        <dbReference type="Proteomes" id="UP000189681"/>
    </source>
</evidence>
<dbReference type="InterPro" id="IPR058240">
    <property type="entry name" value="rSAM_sf"/>
</dbReference>
<gene>
    <name evidence="7" type="ORF">AYP45_18285</name>
</gene>
<comment type="cofactor">
    <cofactor evidence="1">
        <name>[4Fe-4S] cluster</name>
        <dbReference type="ChEBI" id="CHEBI:49883"/>
    </cofactor>
</comment>
<dbReference type="Pfam" id="PF13186">
    <property type="entry name" value="SPASM"/>
    <property type="match status" value="1"/>
</dbReference>
<dbReference type="Gene3D" id="3.20.20.70">
    <property type="entry name" value="Aldolase class I"/>
    <property type="match status" value="1"/>
</dbReference>
<comment type="caution">
    <text evidence="7">The sequence shown here is derived from an EMBL/GenBank/DDBJ whole genome shotgun (WGS) entry which is preliminary data.</text>
</comment>
<keyword evidence="5" id="KW-0411">Iron-sulfur</keyword>
<dbReference type="InterPro" id="IPR050377">
    <property type="entry name" value="Radical_SAM_PqqE_MftC-like"/>
</dbReference>
<dbReference type="SFLD" id="SFLDG01386">
    <property type="entry name" value="main_SPASM_domain-containing"/>
    <property type="match status" value="1"/>
</dbReference>
<dbReference type="AlphaFoldDB" id="A0A1V4ANX1"/>
<dbReference type="InterPro" id="IPR023885">
    <property type="entry name" value="4Fe4S-binding_SPASM_dom"/>
</dbReference>
<dbReference type="GO" id="GO:0003824">
    <property type="term" value="F:catalytic activity"/>
    <property type="evidence" value="ECO:0007669"/>
    <property type="project" value="InterPro"/>
</dbReference>
<evidence type="ECO:0000256" key="2">
    <source>
        <dbReference type="ARBA" id="ARBA00022691"/>
    </source>
</evidence>
<name>A0A1V4ANX1_9BACT</name>
<evidence type="ECO:0000259" key="6">
    <source>
        <dbReference type="PROSITE" id="PS51918"/>
    </source>
</evidence>
<reference evidence="7 8" key="1">
    <citation type="journal article" date="2017" name="Water Res.">
        <title>Discovery and metagenomic analysis of an anammox bacterial enrichment related to Candidatus "Brocadia caroliniensis" in a full-scale glycerol-fed nitritation-denitritation separate centrate treatment process.</title>
        <authorList>
            <person name="Park H."/>
            <person name="Brotto A.C."/>
            <person name="van Loosdrecht M.C."/>
            <person name="Chandran K."/>
        </authorList>
    </citation>
    <scope>NUCLEOTIDE SEQUENCE [LARGE SCALE GENOMIC DNA]</scope>
    <source>
        <strain evidence="7">26THWARD</strain>
    </source>
</reference>
<dbReference type="SUPFAM" id="SSF102114">
    <property type="entry name" value="Radical SAM enzymes"/>
    <property type="match status" value="1"/>
</dbReference>
<evidence type="ECO:0000256" key="4">
    <source>
        <dbReference type="ARBA" id="ARBA00023004"/>
    </source>
</evidence>
<dbReference type="Pfam" id="PF04055">
    <property type="entry name" value="Radical_SAM"/>
    <property type="match status" value="1"/>
</dbReference>
<dbReference type="GO" id="GO:0046872">
    <property type="term" value="F:metal ion binding"/>
    <property type="evidence" value="ECO:0007669"/>
    <property type="project" value="UniProtKB-KW"/>
</dbReference>
<dbReference type="GO" id="GO:0006783">
    <property type="term" value="P:heme biosynthetic process"/>
    <property type="evidence" value="ECO:0007669"/>
    <property type="project" value="TreeGrafter"/>
</dbReference>
<organism evidence="7 8">
    <name type="scientific">Candidatus Brocadia carolinensis</name>
    <dbReference type="NCBI Taxonomy" id="1004156"/>
    <lineage>
        <taxon>Bacteria</taxon>
        <taxon>Pseudomonadati</taxon>
        <taxon>Planctomycetota</taxon>
        <taxon>Candidatus Brocadiia</taxon>
        <taxon>Candidatus Brocadiales</taxon>
        <taxon>Candidatus Brocadiaceae</taxon>
        <taxon>Candidatus Brocadia</taxon>
    </lineage>
</organism>
<evidence type="ECO:0000313" key="7">
    <source>
        <dbReference type="EMBL" id="OOP54815.1"/>
    </source>
</evidence>
<accession>A0A1V4ANX1</accession>
<keyword evidence="2" id="KW-0949">S-adenosyl-L-methionine</keyword>
<dbReference type="PANTHER" id="PTHR11228">
    <property type="entry name" value="RADICAL SAM DOMAIN PROTEIN"/>
    <property type="match status" value="1"/>
</dbReference>
<evidence type="ECO:0000256" key="5">
    <source>
        <dbReference type="ARBA" id="ARBA00023014"/>
    </source>
</evidence>
<evidence type="ECO:0000256" key="1">
    <source>
        <dbReference type="ARBA" id="ARBA00001966"/>
    </source>
</evidence>
<evidence type="ECO:0000256" key="3">
    <source>
        <dbReference type="ARBA" id="ARBA00022723"/>
    </source>
</evidence>
<protein>
    <recommendedName>
        <fullName evidence="6">Radical SAM core domain-containing protein</fullName>
    </recommendedName>
</protein>
<dbReference type="EMBL" id="AYTS01000209">
    <property type="protein sequence ID" value="OOP54815.1"/>
    <property type="molecule type" value="Genomic_DNA"/>
</dbReference>
<feature type="domain" description="Radical SAM core" evidence="6">
    <location>
        <begin position="83"/>
        <end position="297"/>
    </location>
</feature>
<dbReference type="GO" id="GO:0051536">
    <property type="term" value="F:iron-sulfur cluster binding"/>
    <property type="evidence" value="ECO:0007669"/>
    <property type="project" value="UniProtKB-KW"/>
</dbReference>
<dbReference type="InterPro" id="IPR006638">
    <property type="entry name" value="Elp3/MiaA/NifB-like_rSAM"/>
</dbReference>
<proteinExistence type="predicted"/>
<dbReference type="PROSITE" id="PS51918">
    <property type="entry name" value="RADICAL_SAM"/>
    <property type="match status" value="1"/>
</dbReference>
<dbReference type="SFLD" id="SFLDG01067">
    <property type="entry name" value="SPASM/twitch_domain_containing"/>
    <property type="match status" value="1"/>
</dbReference>
<sequence>MTSFDFLHIDAEILGGKIVGKAGGVLGKMLQPYVEQFFEKVNSLKVIAKLNGMNVYNLYNPPFPSQAGMRFLERKLRMMLHKMAFPVTANLAITHKCQCQCIHCSADPFIDPAKRELTVEEIKTVVDGALDLGASLIIYVGGEPLLREELSDLIHYVDKTKAIPMIFTNGLLLTEENVRKLAKAGLFSLNISIDSSEPELHNEFRAVPGCYQKAFEGAERCRKAGILTGISTYATSESIKTGKVEKLLKIAQEQGFSEVTIFDCIPSGRFLKDASKILTAEDRKQLIALTKKYHEMDHPMGINCMSIINSPRGVGCYGAQSQFYMTAYGDINPCDFNPINFGNVREMSIQEIWKKMVTHPDFSKRYPTCRMQSKAYRKKYIDPLPKNVRLPVKIEDIAPIELADQEITLAGVGSF</sequence>